<dbReference type="Pfam" id="PF03099">
    <property type="entry name" value="BPL_LplA_LipB"/>
    <property type="match status" value="1"/>
</dbReference>
<dbReference type="RefSeq" id="WP_354662176.1">
    <property type="nucleotide sequence ID" value="NZ_JBEXAC010000002.1"/>
</dbReference>
<proteinExistence type="predicted"/>
<accession>A0ABV2T9A7</accession>
<dbReference type="PANTHER" id="PTHR12835:SF5">
    <property type="entry name" value="BIOTIN--PROTEIN LIGASE"/>
    <property type="match status" value="1"/>
</dbReference>
<protein>
    <submittedName>
        <fullName evidence="3">Biotin--[acetyl-CoA-carboxylase] ligase</fullName>
        <ecNumber evidence="3">6.3.4.15</ecNumber>
    </submittedName>
</protein>
<sequence>MIGHPFYILDKINSTNNYAMEQVNKGEVTPGTAWFAMEQTAGKGQRGKQWVSPPGENIMLTVALQPNGIPLSRQFMLSVTVALATYDFFSKYAGEETCIKWSNDIYWRDRKAGGILIENVLRGNTWQYAIIGMGININQAQFPDHLPNPVSLKQITGKTWDSVALAKELCSCLRQRMQQLHPSQYEALLQEYKSHLFRLQEPGLYLLNGTYFQGIIRDVLPDGQLCLEKNGEMMQLGFGEITFVVTK</sequence>
<evidence type="ECO:0000259" key="2">
    <source>
        <dbReference type="PROSITE" id="PS51733"/>
    </source>
</evidence>
<dbReference type="CDD" id="cd16442">
    <property type="entry name" value="BPL"/>
    <property type="match status" value="1"/>
</dbReference>
<gene>
    <name evidence="3" type="ORF">ABR189_19645</name>
</gene>
<comment type="caution">
    <text evidence="3">The sequence shown here is derived from an EMBL/GenBank/DDBJ whole genome shotgun (WGS) entry which is preliminary data.</text>
</comment>
<dbReference type="Gene3D" id="3.30.930.10">
    <property type="entry name" value="Bira Bifunctional Protein, Domain 2"/>
    <property type="match status" value="1"/>
</dbReference>
<evidence type="ECO:0000256" key="1">
    <source>
        <dbReference type="ARBA" id="ARBA00022598"/>
    </source>
</evidence>
<name>A0ABV2T9A7_9BACT</name>
<feature type="domain" description="BPL/LPL catalytic" evidence="2">
    <location>
        <begin position="1"/>
        <end position="181"/>
    </location>
</feature>
<keyword evidence="4" id="KW-1185">Reference proteome</keyword>
<dbReference type="Proteomes" id="UP001549749">
    <property type="component" value="Unassembled WGS sequence"/>
</dbReference>
<dbReference type="InterPro" id="IPR004408">
    <property type="entry name" value="Biotin_CoA_COase_ligase"/>
</dbReference>
<dbReference type="SUPFAM" id="SSF55681">
    <property type="entry name" value="Class II aaRS and biotin synthetases"/>
    <property type="match status" value="1"/>
</dbReference>
<dbReference type="NCBIfam" id="TIGR00121">
    <property type="entry name" value="birA_ligase"/>
    <property type="match status" value="1"/>
</dbReference>
<dbReference type="PANTHER" id="PTHR12835">
    <property type="entry name" value="BIOTIN PROTEIN LIGASE"/>
    <property type="match status" value="1"/>
</dbReference>
<dbReference type="EMBL" id="JBEXAC010000002">
    <property type="protein sequence ID" value="MET6999612.1"/>
    <property type="molecule type" value="Genomic_DNA"/>
</dbReference>
<organism evidence="3 4">
    <name type="scientific">Chitinophaga defluvii</name>
    <dbReference type="NCBI Taxonomy" id="3163343"/>
    <lineage>
        <taxon>Bacteria</taxon>
        <taxon>Pseudomonadati</taxon>
        <taxon>Bacteroidota</taxon>
        <taxon>Chitinophagia</taxon>
        <taxon>Chitinophagales</taxon>
        <taxon>Chitinophagaceae</taxon>
        <taxon>Chitinophaga</taxon>
    </lineage>
</organism>
<evidence type="ECO:0000313" key="3">
    <source>
        <dbReference type="EMBL" id="MET6999612.1"/>
    </source>
</evidence>
<dbReference type="GO" id="GO:0004077">
    <property type="term" value="F:biotin--[biotin carboxyl-carrier protein] ligase activity"/>
    <property type="evidence" value="ECO:0007669"/>
    <property type="project" value="UniProtKB-EC"/>
</dbReference>
<dbReference type="EC" id="6.3.4.15" evidence="3"/>
<reference evidence="3 4" key="1">
    <citation type="submission" date="2024-06" db="EMBL/GenBank/DDBJ databases">
        <title>Chitinophaga defluvii sp. nov., isolated from municipal sewage.</title>
        <authorList>
            <person name="Zhang L."/>
        </authorList>
    </citation>
    <scope>NUCLEOTIDE SEQUENCE [LARGE SCALE GENOMIC DNA]</scope>
    <source>
        <strain evidence="3 4">H8</strain>
    </source>
</reference>
<dbReference type="PROSITE" id="PS51733">
    <property type="entry name" value="BPL_LPL_CATALYTIC"/>
    <property type="match status" value="1"/>
</dbReference>
<dbReference type="InterPro" id="IPR004143">
    <property type="entry name" value="BPL_LPL_catalytic"/>
</dbReference>
<dbReference type="InterPro" id="IPR045864">
    <property type="entry name" value="aa-tRNA-synth_II/BPL/LPL"/>
</dbReference>
<keyword evidence="1 3" id="KW-0436">Ligase</keyword>
<evidence type="ECO:0000313" key="4">
    <source>
        <dbReference type="Proteomes" id="UP001549749"/>
    </source>
</evidence>